<dbReference type="Proteomes" id="UP001066276">
    <property type="component" value="Chromosome 2_2"/>
</dbReference>
<accession>A0AAV7V1H1</accession>
<proteinExistence type="predicted"/>
<evidence type="ECO:0000313" key="3">
    <source>
        <dbReference type="Proteomes" id="UP001066276"/>
    </source>
</evidence>
<organism evidence="2 3">
    <name type="scientific">Pleurodeles waltl</name>
    <name type="common">Iberian ribbed newt</name>
    <dbReference type="NCBI Taxonomy" id="8319"/>
    <lineage>
        <taxon>Eukaryota</taxon>
        <taxon>Metazoa</taxon>
        <taxon>Chordata</taxon>
        <taxon>Craniata</taxon>
        <taxon>Vertebrata</taxon>
        <taxon>Euteleostomi</taxon>
        <taxon>Amphibia</taxon>
        <taxon>Batrachia</taxon>
        <taxon>Caudata</taxon>
        <taxon>Salamandroidea</taxon>
        <taxon>Salamandridae</taxon>
        <taxon>Pleurodelinae</taxon>
        <taxon>Pleurodeles</taxon>
    </lineage>
</organism>
<comment type="caution">
    <text evidence="2">The sequence shown here is derived from an EMBL/GenBank/DDBJ whole genome shotgun (WGS) entry which is preliminary data.</text>
</comment>
<sequence>MDADKSLDFSILPALRINGLRSLCKARGISYRATAKKNDMEKALSPDEEKRVDEEASSSEGEPVEMEEDALALENDGEEGEDHDCTPFPTSPLSMSGWILDRMYAFETVMVLKSD</sequence>
<reference evidence="2" key="1">
    <citation type="journal article" date="2022" name="bioRxiv">
        <title>Sequencing and chromosome-scale assembly of the giantPleurodeles waltlgenome.</title>
        <authorList>
            <person name="Brown T."/>
            <person name="Elewa A."/>
            <person name="Iarovenko S."/>
            <person name="Subramanian E."/>
            <person name="Araus A.J."/>
            <person name="Petzold A."/>
            <person name="Susuki M."/>
            <person name="Suzuki K.-i.T."/>
            <person name="Hayashi T."/>
            <person name="Toyoda A."/>
            <person name="Oliveira C."/>
            <person name="Osipova E."/>
            <person name="Leigh N.D."/>
            <person name="Simon A."/>
            <person name="Yun M.H."/>
        </authorList>
    </citation>
    <scope>NUCLEOTIDE SEQUENCE</scope>
    <source>
        <strain evidence="2">20211129_DDA</strain>
        <tissue evidence="2">Liver</tissue>
    </source>
</reference>
<keyword evidence="3" id="KW-1185">Reference proteome</keyword>
<feature type="region of interest" description="Disordered" evidence="1">
    <location>
        <begin position="36"/>
        <end position="69"/>
    </location>
</feature>
<gene>
    <name evidence="2" type="ORF">NDU88_003914</name>
</gene>
<feature type="compositionally biased region" description="Basic and acidic residues" evidence="1">
    <location>
        <begin position="36"/>
        <end position="54"/>
    </location>
</feature>
<evidence type="ECO:0008006" key="4">
    <source>
        <dbReference type="Google" id="ProtNLM"/>
    </source>
</evidence>
<dbReference type="EMBL" id="JANPWB010000004">
    <property type="protein sequence ID" value="KAJ1194626.1"/>
    <property type="molecule type" value="Genomic_DNA"/>
</dbReference>
<protein>
    <recommendedName>
        <fullName evidence="4">SAP domain-containing protein</fullName>
    </recommendedName>
</protein>
<dbReference type="AlphaFoldDB" id="A0AAV7V1H1"/>
<evidence type="ECO:0000256" key="1">
    <source>
        <dbReference type="SAM" id="MobiDB-lite"/>
    </source>
</evidence>
<evidence type="ECO:0000313" key="2">
    <source>
        <dbReference type="EMBL" id="KAJ1194626.1"/>
    </source>
</evidence>
<name>A0AAV7V1H1_PLEWA</name>